<evidence type="ECO:0000256" key="9">
    <source>
        <dbReference type="ARBA" id="ARBA00022857"/>
    </source>
</evidence>
<evidence type="ECO:0000256" key="2">
    <source>
        <dbReference type="ARBA" id="ARBA00003921"/>
    </source>
</evidence>
<dbReference type="InterPro" id="IPR016166">
    <property type="entry name" value="FAD-bd_PCMH"/>
</dbReference>
<evidence type="ECO:0000313" key="19">
    <source>
        <dbReference type="Proteomes" id="UP000321827"/>
    </source>
</evidence>
<dbReference type="PANTHER" id="PTHR21071">
    <property type="entry name" value="UDP-N-ACETYLENOLPYRUVOYLGLUCOSAMINE REDUCTASE"/>
    <property type="match status" value="1"/>
</dbReference>
<accession>A0A511RP00</accession>
<comment type="catalytic activity">
    <reaction evidence="15 16">
        <text>UDP-N-acetyl-alpha-D-muramate + NADP(+) = UDP-N-acetyl-3-O-(1-carboxyvinyl)-alpha-D-glucosamine + NADPH + H(+)</text>
        <dbReference type="Rhea" id="RHEA:12248"/>
        <dbReference type="ChEBI" id="CHEBI:15378"/>
        <dbReference type="ChEBI" id="CHEBI:57783"/>
        <dbReference type="ChEBI" id="CHEBI:58349"/>
        <dbReference type="ChEBI" id="CHEBI:68483"/>
        <dbReference type="ChEBI" id="CHEBI:70757"/>
        <dbReference type="EC" id="1.3.1.98"/>
    </reaction>
</comment>
<dbReference type="Gene3D" id="3.30.465.10">
    <property type="match status" value="1"/>
</dbReference>
<sequence length="279" mass="29345">MKIERRNLAEFTTLAVGGPAEVWTVETPADLVEATAAPYRVLGNGSNLLVADGGVPERVIRLGGVFARGTLGRPRAGATDHLTPWIGAGVLLPGLVQEAARLGLSGLEPLLGIPASIGGAVRMNAGTRFGEMADVLEAVELFHDGAFRVLDPGELGFGYRTSRLPQGAIVTRVRLRLTPAPAAAIEARMAEVDAARKGQPKRKSAGCAFKNPPGDAAGRLIDAAGFKGLRVGGAMVSHEHGNFVVNTGGARAADVWKLVKRIQEELGLELEWEVWGELP</sequence>
<comment type="cofactor">
    <cofactor evidence="1 16">
        <name>FAD</name>
        <dbReference type="ChEBI" id="CHEBI:57692"/>
    </cofactor>
</comment>
<dbReference type="NCBIfam" id="NF011245">
    <property type="entry name" value="PRK14651.1"/>
    <property type="match status" value="1"/>
</dbReference>
<dbReference type="Proteomes" id="UP000321827">
    <property type="component" value="Unassembled WGS sequence"/>
</dbReference>
<keyword evidence="9 16" id="KW-0521">NADP</keyword>
<dbReference type="HAMAP" id="MF_00037">
    <property type="entry name" value="MurB"/>
    <property type="match status" value="1"/>
</dbReference>
<dbReference type="InterPro" id="IPR016169">
    <property type="entry name" value="FAD-bd_PCMH_sub2"/>
</dbReference>
<evidence type="ECO:0000256" key="6">
    <source>
        <dbReference type="ARBA" id="ARBA00022618"/>
    </source>
</evidence>
<keyword evidence="10 16" id="KW-0133">Cell shape</keyword>
<evidence type="ECO:0000256" key="14">
    <source>
        <dbReference type="ARBA" id="ARBA00023316"/>
    </source>
</evidence>
<gene>
    <name evidence="16 18" type="primary">murB</name>
    <name evidence="18" type="ORF">ODE01S_19600</name>
</gene>
<keyword evidence="8 16" id="KW-0274">FAD</keyword>
<evidence type="ECO:0000259" key="17">
    <source>
        <dbReference type="PROSITE" id="PS51387"/>
    </source>
</evidence>
<feature type="active site" description="Proton donor" evidence="16">
    <location>
        <position position="207"/>
    </location>
</feature>
<evidence type="ECO:0000256" key="5">
    <source>
        <dbReference type="ARBA" id="ARBA00022490"/>
    </source>
</evidence>
<dbReference type="OrthoDB" id="9804753at2"/>
<dbReference type="SUPFAM" id="SSF56176">
    <property type="entry name" value="FAD-binding/transporter-associated domain-like"/>
    <property type="match status" value="1"/>
</dbReference>
<dbReference type="EMBL" id="BJXN01000015">
    <property type="protein sequence ID" value="GEM90526.1"/>
    <property type="molecule type" value="Genomic_DNA"/>
</dbReference>
<dbReference type="RefSeq" id="WP_147148333.1">
    <property type="nucleotide sequence ID" value="NZ_BJXN01000015.1"/>
</dbReference>
<dbReference type="InterPro" id="IPR006094">
    <property type="entry name" value="Oxid_FAD_bind_N"/>
</dbReference>
<dbReference type="GO" id="GO:0008762">
    <property type="term" value="F:UDP-N-acetylmuramate dehydrogenase activity"/>
    <property type="evidence" value="ECO:0007669"/>
    <property type="project" value="UniProtKB-UniRule"/>
</dbReference>
<comment type="pathway">
    <text evidence="4 16">Cell wall biogenesis; peptidoglycan biosynthesis.</text>
</comment>
<keyword evidence="12 16" id="KW-0560">Oxidoreductase</keyword>
<evidence type="ECO:0000313" key="18">
    <source>
        <dbReference type="EMBL" id="GEM90526.1"/>
    </source>
</evidence>
<dbReference type="Gene3D" id="3.30.43.10">
    <property type="entry name" value="Uridine Diphospho-n-acetylenolpyruvylglucosamine Reductase, domain 2"/>
    <property type="match status" value="1"/>
</dbReference>
<dbReference type="GO" id="GO:0005829">
    <property type="term" value="C:cytosol"/>
    <property type="evidence" value="ECO:0007669"/>
    <property type="project" value="TreeGrafter"/>
</dbReference>
<dbReference type="GO" id="GO:0008360">
    <property type="term" value="P:regulation of cell shape"/>
    <property type="evidence" value="ECO:0007669"/>
    <property type="project" value="UniProtKB-KW"/>
</dbReference>
<dbReference type="UniPathway" id="UPA00219"/>
<feature type="active site" evidence="16">
    <location>
        <position position="277"/>
    </location>
</feature>
<comment type="caution">
    <text evidence="18">The sequence shown here is derived from an EMBL/GenBank/DDBJ whole genome shotgun (WGS) entry which is preliminary data.</text>
</comment>
<evidence type="ECO:0000256" key="7">
    <source>
        <dbReference type="ARBA" id="ARBA00022630"/>
    </source>
</evidence>
<dbReference type="InterPro" id="IPR036318">
    <property type="entry name" value="FAD-bd_PCMH-like_sf"/>
</dbReference>
<keyword evidence="7 16" id="KW-0285">Flavoprotein</keyword>
<dbReference type="PANTHER" id="PTHR21071:SF4">
    <property type="entry name" value="UDP-N-ACETYLENOLPYRUVOYLGLUCOSAMINE REDUCTASE"/>
    <property type="match status" value="1"/>
</dbReference>
<evidence type="ECO:0000256" key="8">
    <source>
        <dbReference type="ARBA" id="ARBA00022827"/>
    </source>
</evidence>
<dbReference type="GO" id="GO:0071555">
    <property type="term" value="P:cell wall organization"/>
    <property type="evidence" value="ECO:0007669"/>
    <property type="project" value="UniProtKB-KW"/>
</dbReference>
<dbReference type="InterPro" id="IPR016167">
    <property type="entry name" value="FAD-bd_PCMH_sub1"/>
</dbReference>
<reference evidence="18 19" key="1">
    <citation type="submission" date="2019-07" db="EMBL/GenBank/DDBJ databases">
        <title>Whole genome shotgun sequence of Oceanithermus desulfurans NBRC 100063.</title>
        <authorList>
            <person name="Hosoyama A."/>
            <person name="Uohara A."/>
            <person name="Ohji S."/>
            <person name="Ichikawa N."/>
        </authorList>
    </citation>
    <scope>NUCLEOTIDE SEQUENCE [LARGE SCALE GENOMIC DNA]</scope>
    <source>
        <strain evidence="18 19">NBRC 100063</strain>
    </source>
</reference>
<evidence type="ECO:0000256" key="3">
    <source>
        <dbReference type="ARBA" id="ARBA00004496"/>
    </source>
</evidence>
<dbReference type="PROSITE" id="PS51387">
    <property type="entry name" value="FAD_PCMH"/>
    <property type="match status" value="1"/>
</dbReference>
<keyword evidence="5 16" id="KW-0963">Cytoplasm</keyword>
<dbReference type="GO" id="GO:0051301">
    <property type="term" value="P:cell division"/>
    <property type="evidence" value="ECO:0007669"/>
    <property type="project" value="UniProtKB-KW"/>
</dbReference>
<dbReference type="AlphaFoldDB" id="A0A511RP00"/>
<dbReference type="GO" id="GO:0071949">
    <property type="term" value="F:FAD binding"/>
    <property type="evidence" value="ECO:0007669"/>
    <property type="project" value="InterPro"/>
</dbReference>
<proteinExistence type="inferred from homology"/>
<keyword evidence="13 16" id="KW-0131">Cell cycle</keyword>
<comment type="subcellular location">
    <subcellularLocation>
        <location evidence="3 16">Cytoplasm</location>
    </subcellularLocation>
</comment>
<comment type="similarity">
    <text evidence="16">Belongs to the MurB family.</text>
</comment>
<evidence type="ECO:0000256" key="10">
    <source>
        <dbReference type="ARBA" id="ARBA00022960"/>
    </source>
</evidence>
<keyword evidence="6 16" id="KW-0132">Cell division</keyword>
<dbReference type="InterPro" id="IPR011601">
    <property type="entry name" value="MurB_C"/>
</dbReference>
<dbReference type="EC" id="1.3.1.98" evidence="16"/>
<comment type="function">
    <text evidence="2 16">Cell wall formation.</text>
</comment>
<evidence type="ECO:0000256" key="12">
    <source>
        <dbReference type="ARBA" id="ARBA00023002"/>
    </source>
</evidence>
<protein>
    <recommendedName>
        <fullName evidence="16">UDP-N-acetylenolpyruvoylglucosamine reductase</fullName>
        <ecNumber evidence="16">1.3.1.98</ecNumber>
    </recommendedName>
    <alternativeName>
        <fullName evidence="16">UDP-N-acetylmuramate dehydrogenase</fullName>
    </alternativeName>
</protein>
<dbReference type="Pfam" id="PF02873">
    <property type="entry name" value="MurB_C"/>
    <property type="match status" value="1"/>
</dbReference>
<dbReference type="InterPro" id="IPR003170">
    <property type="entry name" value="MurB"/>
</dbReference>
<dbReference type="SUPFAM" id="SSF56194">
    <property type="entry name" value="Uridine diphospho-N-Acetylenolpyruvylglucosamine reductase, MurB, C-terminal domain"/>
    <property type="match status" value="1"/>
</dbReference>
<feature type="active site" evidence="16">
    <location>
        <position position="160"/>
    </location>
</feature>
<evidence type="ECO:0000256" key="4">
    <source>
        <dbReference type="ARBA" id="ARBA00004752"/>
    </source>
</evidence>
<evidence type="ECO:0000256" key="1">
    <source>
        <dbReference type="ARBA" id="ARBA00001974"/>
    </source>
</evidence>
<dbReference type="GO" id="GO:0009252">
    <property type="term" value="P:peptidoglycan biosynthetic process"/>
    <property type="evidence" value="ECO:0007669"/>
    <property type="project" value="UniProtKB-UniRule"/>
</dbReference>
<feature type="domain" description="FAD-binding PCMH-type" evidence="17">
    <location>
        <begin position="15"/>
        <end position="180"/>
    </location>
</feature>
<evidence type="ECO:0000256" key="11">
    <source>
        <dbReference type="ARBA" id="ARBA00022984"/>
    </source>
</evidence>
<dbReference type="InterPro" id="IPR036635">
    <property type="entry name" value="MurB_C_sf"/>
</dbReference>
<name>A0A511RP00_9DEIN</name>
<keyword evidence="11 16" id="KW-0573">Peptidoglycan synthesis</keyword>
<evidence type="ECO:0000256" key="16">
    <source>
        <dbReference type="HAMAP-Rule" id="MF_00037"/>
    </source>
</evidence>
<keyword evidence="14 16" id="KW-0961">Cell wall biogenesis/degradation</keyword>
<dbReference type="Pfam" id="PF01565">
    <property type="entry name" value="FAD_binding_4"/>
    <property type="match status" value="1"/>
</dbReference>
<dbReference type="Gene3D" id="3.90.78.10">
    <property type="entry name" value="UDP-N-acetylenolpyruvoylglucosamine reductase, C-terminal domain"/>
    <property type="match status" value="1"/>
</dbReference>
<dbReference type="NCBIfam" id="TIGR00179">
    <property type="entry name" value="murB"/>
    <property type="match status" value="1"/>
</dbReference>
<organism evidence="18 19">
    <name type="scientific">Oceanithermus desulfurans NBRC 100063</name>
    <dbReference type="NCBI Taxonomy" id="1227550"/>
    <lineage>
        <taxon>Bacteria</taxon>
        <taxon>Thermotogati</taxon>
        <taxon>Deinococcota</taxon>
        <taxon>Deinococci</taxon>
        <taxon>Thermales</taxon>
        <taxon>Thermaceae</taxon>
        <taxon>Oceanithermus</taxon>
    </lineage>
</organism>
<evidence type="ECO:0000256" key="13">
    <source>
        <dbReference type="ARBA" id="ARBA00023306"/>
    </source>
</evidence>
<evidence type="ECO:0000256" key="15">
    <source>
        <dbReference type="ARBA" id="ARBA00048914"/>
    </source>
</evidence>